<keyword evidence="2" id="KW-1185">Reference proteome</keyword>
<feature type="non-terminal residue" evidence="1">
    <location>
        <position position="1"/>
    </location>
</feature>
<organism evidence="1 2">
    <name type="scientific">Desmophyllum pertusum</name>
    <dbReference type="NCBI Taxonomy" id="174260"/>
    <lineage>
        <taxon>Eukaryota</taxon>
        <taxon>Metazoa</taxon>
        <taxon>Cnidaria</taxon>
        <taxon>Anthozoa</taxon>
        <taxon>Hexacorallia</taxon>
        <taxon>Scleractinia</taxon>
        <taxon>Caryophylliina</taxon>
        <taxon>Caryophylliidae</taxon>
        <taxon>Desmophyllum</taxon>
    </lineage>
</organism>
<reference evidence="1" key="1">
    <citation type="submission" date="2023-01" db="EMBL/GenBank/DDBJ databases">
        <title>Genome assembly of the deep-sea coral Lophelia pertusa.</title>
        <authorList>
            <person name="Herrera S."/>
            <person name="Cordes E."/>
        </authorList>
    </citation>
    <scope>NUCLEOTIDE SEQUENCE</scope>
    <source>
        <strain evidence="1">USNM1676648</strain>
        <tissue evidence="1">Polyp</tissue>
    </source>
</reference>
<accession>A0A9X0CRB8</accession>
<dbReference type="AlphaFoldDB" id="A0A9X0CRB8"/>
<proteinExistence type="predicted"/>
<protein>
    <submittedName>
        <fullName evidence="1">Uncharacterized protein</fullName>
    </submittedName>
</protein>
<sequence length="105" mass="12122">LEAPEITQQSLIVSSAMDKVTPANPMRFDSHAVITFYTDVAKHAGKYPIPLVGYAVMRFPKPLLHRYAMMEYSTVLEKVINLYPMYHHQDKLLLMLIINKRESML</sequence>
<comment type="caution">
    <text evidence="1">The sequence shown here is derived from an EMBL/GenBank/DDBJ whole genome shotgun (WGS) entry which is preliminary data.</text>
</comment>
<evidence type="ECO:0000313" key="1">
    <source>
        <dbReference type="EMBL" id="KAJ7372825.1"/>
    </source>
</evidence>
<gene>
    <name evidence="1" type="ORF">OS493_016748</name>
</gene>
<dbReference type="Proteomes" id="UP001163046">
    <property type="component" value="Unassembled WGS sequence"/>
</dbReference>
<name>A0A9X0CRB8_9CNID</name>
<dbReference type="EMBL" id="MU826834">
    <property type="protein sequence ID" value="KAJ7372825.1"/>
    <property type="molecule type" value="Genomic_DNA"/>
</dbReference>
<evidence type="ECO:0000313" key="2">
    <source>
        <dbReference type="Proteomes" id="UP001163046"/>
    </source>
</evidence>